<dbReference type="InterPro" id="IPR011993">
    <property type="entry name" value="PH-like_dom_sf"/>
</dbReference>
<dbReference type="GO" id="GO:0005769">
    <property type="term" value="C:early endosome"/>
    <property type="evidence" value="ECO:0007669"/>
    <property type="project" value="TreeGrafter"/>
</dbReference>
<keyword evidence="1" id="KW-0597">Phosphoprotein</keyword>
<dbReference type="AlphaFoldDB" id="A0A0L7L726"/>
<dbReference type="InterPro" id="IPR001849">
    <property type="entry name" value="PH_domain"/>
</dbReference>
<dbReference type="EMBL" id="JTDY01002498">
    <property type="protein sequence ID" value="KOB71287.1"/>
    <property type="molecule type" value="Genomic_DNA"/>
</dbReference>
<dbReference type="Gene3D" id="2.30.29.30">
    <property type="entry name" value="Pleckstrin-homology domain (PH domain)/Phosphotyrosine-binding domain (PTB)"/>
    <property type="match status" value="1"/>
</dbReference>
<evidence type="ECO:0000256" key="1">
    <source>
        <dbReference type="ARBA" id="ARBA00022553"/>
    </source>
</evidence>
<reference evidence="3 4" key="1">
    <citation type="journal article" date="2015" name="Genome Biol. Evol.">
        <title>The genome of winter moth (Operophtera brumata) provides a genomic perspective on sexual dimorphism and phenology.</title>
        <authorList>
            <person name="Derks M.F."/>
            <person name="Smit S."/>
            <person name="Salis L."/>
            <person name="Schijlen E."/>
            <person name="Bossers A."/>
            <person name="Mateman C."/>
            <person name="Pijl A.S."/>
            <person name="de Ridder D."/>
            <person name="Groenen M.A."/>
            <person name="Visser M.E."/>
            <person name="Megens H.J."/>
        </authorList>
    </citation>
    <scope>NUCLEOTIDE SEQUENCE [LARGE SCALE GENOMIC DNA]</scope>
    <source>
        <strain evidence="3">WM2013NL</strain>
        <tissue evidence="3">Head and thorax</tissue>
    </source>
</reference>
<dbReference type="InterPro" id="IPR045188">
    <property type="entry name" value="Boi1/Boi2-like"/>
</dbReference>
<dbReference type="PANTHER" id="PTHR22902:SF27">
    <property type="entry name" value="PLECKSTRIN HOMOLOGY DOMAIN-CONTAINING FAMILY A MEMBER 3"/>
    <property type="match status" value="1"/>
</dbReference>
<accession>A0A0L7L726</accession>
<dbReference type="Pfam" id="PF00169">
    <property type="entry name" value="PH"/>
    <property type="match status" value="1"/>
</dbReference>
<evidence type="ECO:0000259" key="2">
    <source>
        <dbReference type="PROSITE" id="PS50003"/>
    </source>
</evidence>
<evidence type="ECO:0000313" key="4">
    <source>
        <dbReference type="Proteomes" id="UP000037510"/>
    </source>
</evidence>
<dbReference type="PANTHER" id="PTHR22902">
    <property type="entry name" value="SESQUIPEDALIAN"/>
    <property type="match status" value="1"/>
</dbReference>
<dbReference type="STRING" id="104452.A0A0L7L726"/>
<keyword evidence="4" id="KW-1185">Reference proteome</keyword>
<dbReference type="SUPFAM" id="SSF50729">
    <property type="entry name" value="PH domain-like"/>
    <property type="match status" value="1"/>
</dbReference>
<dbReference type="GO" id="GO:0005581">
    <property type="term" value="C:collagen trimer"/>
    <property type="evidence" value="ECO:0007669"/>
    <property type="project" value="UniProtKB-KW"/>
</dbReference>
<sequence length="318" mass="35493">MIEENITVSDNSDIEDGGNPELRGYLSKWTNYIHGWQDRFIVLKDSTLSYYKSELESNLGCRGALCLKKAKVKVIVHSLQQFRQNEFVLVFLPIYFMSLLYDIDPHEFDDCRFDVSVNDCVWYLRATNPEEKQQLSQGMAPVQTAAQMGAVQLQQYFEKCVAAIPPVDDRNDLSNHAGEVRATSASFRATCGATLATLQHCVELLRRRERQASKAEELYIGASATISATCGAPLATLQHCVELLRRRVAGSDRAARRRNSICKYSGASATISATCGATLPTLQHCVELLRRRVAGSDRAARRRNSICKYSGAIYPVGR</sequence>
<gene>
    <name evidence="3" type="ORF">OBRU01_14344</name>
</gene>
<feature type="domain" description="PH" evidence="2">
    <location>
        <begin position="19"/>
        <end position="144"/>
    </location>
</feature>
<comment type="caution">
    <text evidence="3">The sequence shown here is derived from an EMBL/GenBank/DDBJ whole genome shotgun (WGS) entry which is preliminary data.</text>
</comment>
<evidence type="ECO:0000313" key="3">
    <source>
        <dbReference type="EMBL" id="KOB71287.1"/>
    </source>
</evidence>
<dbReference type="GO" id="GO:0005802">
    <property type="term" value="C:trans-Golgi network"/>
    <property type="evidence" value="ECO:0007669"/>
    <property type="project" value="TreeGrafter"/>
</dbReference>
<dbReference type="GO" id="GO:0001881">
    <property type="term" value="P:receptor recycling"/>
    <property type="evidence" value="ECO:0007669"/>
    <property type="project" value="TreeGrafter"/>
</dbReference>
<name>A0A0L7L726_OPEBR</name>
<dbReference type="GO" id="GO:0005829">
    <property type="term" value="C:cytosol"/>
    <property type="evidence" value="ECO:0007669"/>
    <property type="project" value="GOC"/>
</dbReference>
<keyword evidence="3" id="KW-0176">Collagen</keyword>
<organism evidence="3 4">
    <name type="scientific">Operophtera brumata</name>
    <name type="common">Winter moth</name>
    <name type="synonym">Phalaena brumata</name>
    <dbReference type="NCBI Taxonomy" id="104452"/>
    <lineage>
        <taxon>Eukaryota</taxon>
        <taxon>Metazoa</taxon>
        <taxon>Ecdysozoa</taxon>
        <taxon>Arthropoda</taxon>
        <taxon>Hexapoda</taxon>
        <taxon>Insecta</taxon>
        <taxon>Pterygota</taxon>
        <taxon>Neoptera</taxon>
        <taxon>Endopterygota</taxon>
        <taxon>Lepidoptera</taxon>
        <taxon>Glossata</taxon>
        <taxon>Ditrysia</taxon>
        <taxon>Geometroidea</taxon>
        <taxon>Geometridae</taxon>
        <taxon>Larentiinae</taxon>
        <taxon>Operophtera</taxon>
    </lineage>
</organism>
<dbReference type="PROSITE" id="PS50003">
    <property type="entry name" value="PH_DOMAIN"/>
    <property type="match status" value="1"/>
</dbReference>
<dbReference type="SMART" id="SM00233">
    <property type="entry name" value="PH"/>
    <property type="match status" value="1"/>
</dbReference>
<protein>
    <submittedName>
        <fullName evidence="3">Collagen type IV alpha-3-binding protein</fullName>
    </submittedName>
</protein>
<dbReference type="GO" id="GO:0055037">
    <property type="term" value="C:recycling endosome"/>
    <property type="evidence" value="ECO:0007669"/>
    <property type="project" value="TreeGrafter"/>
</dbReference>
<dbReference type="GO" id="GO:0007032">
    <property type="term" value="P:endosome organization"/>
    <property type="evidence" value="ECO:0007669"/>
    <property type="project" value="TreeGrafter"/>
</dbReference>
<proteinExistence type="predicted"/>
<dbReference type="GO" id="GO:0042147">
    <property type="term" value="P:retrograde transport, endosome to Golgi"/>
    <property type="evidence" value="ECO:0007669"/>
    <property type="project" value="TreeGrafter"/>
</dbReference>
<dbReference type="Proteomes" id="UP000037510">
    <property type="component" value="Unassembled WGS sequence"/>
</dbReference>